<dbReference type="SMART" id="SM00091">
    <property type="entry name" value="PAS"/>
    <property type="match status" value="1"/>
</dbReference>
<dbReference type="InterPro" id="IPR035965">
    <property type="entry name" value="PAS-like_dom_sf"/>
</dbReference>
<keyword evidence="5" id="KW-0813">Transport</keyword>
<dbReference type="CDD" id="cd00082">
    <property type="entry name" value="HisKA"/>
    <property type="match status" value="1"/>
</dbReference>
<dbReference type="SUPFAM" id="SSF55874">
    <property type="entry name" value="ATPase domain of HSP90 chaperone/DNA topoisomerase II/histidine kinase"/>
    <property type="match status" value="1"/>
</dbReference>
<dbReference type="InterPro" id="IPR003594">
    <property type="entry name" value="HATPase_dom"/>
</dbReference>
<evidence type="ECO:0000256" key="5">
    <source>
        <dbReference type="ARBA" id="ARBA00022448"/>
    </source>
</evidence>
<organism evidence="21 22">
    <name type="scientific">Cobetia amphilecti</name>
    <dbReference type="NCBI Taxonomy" id="1055104"/>
    <lineage>
        <taxon>Bacteria</taxon>
        <taxon>Pseudomonadati</taxon>
        <taxon>Pseudomonadota</taxon>
        <taxon>Gammaproteobacteria</taxon>
        <taxon>Oceanospirillales</taxon>
        <taxon>Halomonadaceae</taxon>
        <taxon>Cobetia</taxon>
    </lineage>
</organism>
<dbReference type="InterPro" id="IPR021766">
    <property type="entry name" value="PhoR_N"/>
</dbReference>
<evidence type="ECO:0000256" key="6">
    <source>
        <dbReference type="ARBA" id="ARBA00022475"/>
    </source>
</evidence>
<dbReference type="GO" id="GO:0016036">
    <property type="term" value="P:cellular response to phosphate starvation"/>
    <property type="evidence" value="ECO:0007669"/>
    <property type="project" value="TreeGrafter"/>
</dbReference>
<dbReference type="FunFam" id="3.30.565.10:FF:000032">
    <property type="entry name" value="Phosphate regulon sensor histidine kinase PhoR"/>
    <property type="match status" value="1"/>
</dbReference>
<comment type="caution">
    <text evidence="21">The sequence shown here is derived from an EMBL/GenBank/DDBJ whole genome shotgun (WGS) entry which is preliminary data.</text>
</comment>
<dbReference type="PROSITE" id="PS50112">
    <property type="entry name" value="PAS"/>
    <property type="match status" value="1"/>
</dbReference>
<dbReference type="NCBIfam" id="NF008235">
    <property type="entry name" value="PRK11006.1"/>
    <property type="match status" value="1"/>
</dbReference>
<dbReference type="SUPFAM" id="SSF47384">
    <property type="entry name" value="Homodimeric domain of signal transducing histidine kinase"/>
    <property type="match status" value="1"/>
</dbReference>
<dbReference type="RefSeq" id="WP_303593522.1">
    <property type="nucleotide sequence ID" value="NZ_JAUORK010000006.1"/>
</dbReference>
<evidence type="ECO:0000256" key="2">
    <source>
        <dbReference type="ARBA" id="ARBA00004236"/>
    </source>
</evidence>
<evidence type="ECO:0000256" key="17">
    <source>
        <dbReference type="ARBA" id="ARBA00025207"/>
    </source>
</evidence>
<evidence type="ECO:0000313" key="21">
    <source>
        <dbReference type="EMBL" id="MDO6671881.1"/>
    </source>
</evidence>
<keyword evidence="12 21" id="KW-0418">Kinase</keyword>
<evidence type="ECO:0000256" key="16">
    <source>
        <dbReference type="ARBA" id="ARBA00023136"/>
    </source>
</evidence>
<evidence type="ECO:0000259" key="20">
    <source>
        <dbReference type="PROSITE" id="PS50112"/>
    </source>
</evidence>
<accession>A0AAP4TZ83</accession>
<dbReference type="SMART" id="SM00387">
    <property type="entry name" value="HATPase_c"/>
    <property type="match status" value="1"/>
</dbReference>
<dbReference type="Gene3D" id="1.10.287.130">
    <property type="match status" value="1"/>
</dbReference>
<keyword evidence="10 18" id="KW-0812">Transmembrane</keyword>
<evidence type="ECO:0000256" key="18">
    <source>
        <dbReference type="SAM" id="Phobius"/>
    </source>
</evidence>
<evidence type="ECO:0000256" key="4">
    <source>
        <dbReference type="ARBA" id="ARBA00019665"/>
    </source>
</evidence>
<dbReference type="PRINTS" id="PR00344">
    <property type="entry name" value="BCTRLSENSOR"/>
</dbReference>
<dbReference type="GO" id="GO:0004721">
    <property type="term" value="F:phosphoprotein phosphatase activity"/>
    <property type="evidence" value="ECO:0007669"/>
    <property type="project" value="InterPro"/>
</dbReference>
<keyword evidence="8" id="KW-0592">Phosphate transport</keyword>
<keyword evidence="13" id="KW-0067">ATP-binding</keyword>
<dbReference type="PANTHER" id="PTHR45453:SF1">
    <property type="entry name" value="PHOSPHATE REGULON SENSOR PROTEIN PHOR"/>
    <property type="match status" value="1"/>
</dbReference>
<dbReference type="EC" id="2.7.13.3" evidence="3"/>
<feature type="domain" description="Histidine kinase" evidence="19">
    <location>
        <begin position="209"/>
        <end position="425"/>
    </location>
</feature>
<dbReference type="Gene3D" id="3.30.565.10">
    <property type="entry name" value="Histidine kinase-like ATPase, C-terminal domain"/>
    <property type="match status" value="1"/>
</dbReference>
<feature type="domain" description="PAS" evidence="20">
    <location>
        <begin position="86"/>
        <end position="130"/>
    </location>
</feature>
<dbReference type="SMART" id="SM00388">
    <property type="entry name" value="HisKA"/>
    <property type="match status" value="1"/>
</dbReference>
<dbReference type="PANTHER" id="PTHR45453">
    <property type="entry name" value="PHOSPHATE REGULON SENSOR PROTEIN PHOR"/>
    <property type="match status" value="1"/>
</dbReference>
<dbReference type="Pfam" id="PF11808">
    <property type="entry name" value="PhoR"/>
    <property type="match status" value="1"/>
</dbReference>
<keyword evidence="11" id="KW-0547">Nucleotide-binding</keyword>
<dbReference type="Gene3D" id="3.30.450.20">
    <property type="entry name" value="PAS domain"/>
    <property type="match status" value="1"/>
</dbReference>
<dbReference type="GO" id="GO:0000155">
    <property type="term" value="F:phosphorelay sensor kinase activity"/>
    <property type="evidence" value="ECO:0007669"/>
    <property type="project" value="InterPro"/>
</dbReference>
<keyword evidence="15" id="KW-0902">Two-component regulatory system</keyword>
<dbReference type="InterPro" id="IPR003661">
    <property type="entry name" value="HisK_dim/P_dom"/>
</dbReference>
<evidence type="ECO:0000313" key="22">
    <source>
        <dbReference type="Proteomes" id="UP001170481"/>
    </source>
</evidence>
<evidence type="ECO:0000256" key="14">
    <source>
        <dbReference type="ARBA" id="ARBA00022989"/>
    </source>
</evidence>
<dbReference type="Pfam" id="PF02518">
    <property type="entry name" value="HATPase_c"/>
    <property type="match status" value="1"/>
</dbReference>
<dbReference type="InterPro" id="IPR036097">
    <property type="entry name" value="HisK_dim/P_sf"/>
</dbReference>
<evidence type="ECO:0000256" key="13">
    <source>
        <dbReference type="ARBA" id="ARBA00022840"/>
    </source>
</evidence>
<dbReference type="NCBIfam" id="TIGR02966">
    <property type="entry name" value="phoR_proteo"/>
    <property type="match status" value="1"/>
</dbReference>
<proteinExistence type="predicted"/>
<protein>
    <recommendedName>
        <fullName evidence="4">Phosphate regulon sensor protein PhoR</fullName>
        <ecNumber evidence="3">2.7.13.3</ecNumber>
    </recommendedName>
</protein>
<dbReference type="GO" id="GO:0006817">
    <property type="term" value="P:phosphate ion transport"/>
    <property type="evidence" value="ECO:0007669"/>
    <property type="project" value="UniProtKB-KW"/>
</dbReference>
<dbReference type="InterPro" id="IPR013767">
    <property type="entry name" value="PAS_fold"/>
</dbReference>
<feature type="transmembrane region" description="Helical" evidence="18">
    <location>
        <begin position="20"/>
        <end position="42"/>
    </location>
</feature>
<evidence type="ECO:0000259" key="19">
    <source>
        <dbReference type="PROSITE" id="PS50109"/>
    </source>
</evidence>
<keyword evidence="14 18" id="KW-1133">Transmembrane helix</keyword>
<reference evidence="21" key="1">
    <citation type="submission" date="2023-07" db="EMBL/GenBank/DDBJ databases">
        <title>Genome content predicts the carbon catabolic preferences of heterotrophic bacteria.</title>
        <authorList>
            <person name="Gralka M."/>
        </authorList>
    </citation>
    <scope>NUCLEOTIDE SEQUENCE</scope>
    <source>
        <strain evidence="21">C2R13</strain>
    </source>
</reference>
<evidence type="ECO:0000256" key="10">
    <source>
        <dbReference type="ARBA" id="ARBA00022692"/>
    </source>
</evidence>
<dbReference type="SUPFAM" id="SSF55785">
    <property type="entry name" value="PYP-like sensor domain (PAS domain)"/>
    <property type="match status" value="1"/>
</dbReference>
<comment type="function">
    <text evidence="17">Member of the two-component regulatory system PhoR/PhoB involved in the phosphate regulon genes expression. PhoR may function as a membrane-associated protein kinase that phosphorylates PhoB in response to environmental signals.</text>
</comment>
<gene>
    <name evidence="21" type="primary">phoR</name>
    <name evidence="21" type="ORF">Q4535_07065</name>
</gene>
<evidence type="ECO:0000256" key="8">
    <source>
        <dbReference type="ARBA" id="ARBA00022592"/>
    </source>
</evidence>
<dbReference type="EMBL" id="JAUORK010000006">
    <property type="protein sequence ID" value="MDO6671881.1"/>
    <property type="molecule type" value="Genomic_DNA"/>
</dbReference>
<dbReference type="AlphaFoldDB" id="A0AAP4TZ83"/>
<comment type="subcellular location">
    <subcellularLocation>
        <location evidence="2">Cell membrane</location>
    </subcellularLocation>
</comment>
<keyword evidence="9" id="KW-0808">Transferase</keyword>
<keyword evidence="6" id="KW-1003">Cell membrane</keyword>
<dbReference type="InterPro" id="IPR005467">
    <property type="entry name" value="His_kinase_dom"/>
</dbReference>
<evidence type="ECO:0000256" key="7">
    <source>
        <dbReference type="ARBA" id="ARBA00022553"/>
    </source>
</evidence>
<dbReference type="Pfam" id="PF00989">
    <property type="entry name" value="PAS"/>
    <property type="match status" value="1"/>
</dbReference>
<dbReference type="InterPro" id="IPR004358">
    <property type="entry name" value="Sig_transdc_His_kin-like_C"/>
</dbReference>
<dbReference type="InterPro" id="IPR036890">
    <property type="entry name" value="HATPase_C_sf"/>
</dbReference>
<evidence type="ECO:0000256" key="1">
    <source>
        <dbReference type="ARBA" id="ARBA00000085"/>
    </source>
</evidence>
<dbReference type="GO" id="GO:0005886">
    <property type="term" value="C:plasma membrane"/>
    <property type="evidence" value="ECO:0007669"/>
    <property type="project" value="UniProtKB-SubCell"/>
</dbReference>
<dbReference type="InterPro" id="IPR014310">
    <property type="entry name" value="Sig_transdc_His_kinase_PhoR"/>
</dbReference>
<evidence type="ECO:0000256" key="11">
    <source>
        <dbReference type="ARBA" id="ARBA00022741"/>
    </source>
</evidence>
<name>A0AAP4TZ83_9GAMM</name>
<keyword evidence="7" id="KW-0597">Phosphoprotein</keyword>
<dbReference type="CDD" id="cd00130">
    <property type="entry name" value="PAS"/>
    <property type="match status" value="1"/>
</dbReference>
<dbReference type="Proteomes" id="UP001170481">
    <property type="component" value="Unassembled WGS sequence"/>
</dbReference>
<dbReference type="GO" id="GO:0006355">
    <property type="term" value="P:regulation of DNA-templated transcription"/>
    <property type="evidence" value="ECO:0007669"/>
    <property type="project" value="InterPro"/>
</dbReference>
<sequence>MRYWTNELWRLGYLAGGFGLIGGLLGHLGWGLALGLSLYLFVHLKHLKSLYTWLITNPHEEPPPGDGVWGDLLDRLYRYQKGQRQAQERLRSILNRIQESSEAMRDGLVMLDNHGDMEWWNSAAEQLVGLKASHDRGQHITNYLRDPVFIDYFNRLAYREPLTLQSPLSDNLTLQISITLFGDNERLVMLRDVTRLYRLEEMRRDFVANVSHELRTPLTVLAGYLETYSDYADDLPPRWQRGLGQMQSQTDRMQHLVEDLLTLSRLETDELSDNGRCIDMSALLGHIRDDAEGLSQGRHTFSIEADASLSLRGEEQELRSAISNLVFNAVRYTPEDCHITLRWKADDQGLLVEVEDDGDGIDPVHLPRLTERFYRIDKGRSTATGGTGLGLAIVKHVLIRHQGHLEIDSHPGEGARFRCHFPDERACQASAPQANSALAQ</sequence>
<evidence type="ECO:0000256" key="15">
    <source>
        <dbReference type="ARBA" id="ARBA00023012"/>
    </source>
</evidence>
<evidence type="ECO:0000256" key="3">
    <source>
        <dbReference type="ARBA" id="ARBA00012438"/>
    </source>
</evidence>
<dbReference type="Pfam" id="PF00512">
    <property type="entry name" value="HisKA"/>
    <property type="match status" value="1"/>
</dbReference>
<keyword evidence="16 18" id="KW-0472">Membrane</keyword>
<evidence type="ECO:0000256" key="9">
    <source>
        <dbReference type="ARBA" id="ARBA00022679"/>
    </source>
</evidence>
<dbReference type="GO" id="GO:0005524">
    <property type="term" value="F:ATP binding"/>
    <property type="evidence" value="ECO:0007669"/>
    <property type="project" value="UniProtKB-KW"/>
</dbReference>
<dbReference type="InterPro" id="IPR000014">
    <property type="entry name" value="PAS"/>
</dbReference>
<dbReference type="FunFam" id="1.10.287.130:FF:000001">
    <property type="entry name" value="Two-component sensor histidine kinase"/>
    <property type="match status" value="1"/>
</dbReference>
<dbReference type="InterPro" id="IPR050351">
    <property type="entry name" value="BphY/WalK/GraS-like"/>
</dbReference>
<evidence type="ECO:0000256" key="12">
    <source>
        <dbReference type="ARBA" id="ARBA00022777"/>
    </source>
</evidence>
<dbReference type="PROSITE" id="PS50109">
    <property type="entry name" value="HIS_KIN"/>
    <property type="match status" value="1"/>
</dbReference>
<comment type="catalytic activity">
    <reaction evidence="1">
        <text>ATP + protein L-histidine = ADP + protein N-phospho-L-histidine.</text>
        <dbReference type="EC" id="2.7.13.3"/>
    </reaction>
</comment>